<accession>A0A974BJM2</accession>
<evidence type="ECO:0000313" key="1">
    <source>
        <dbReference type="EMBL" id="NYB74388.1"/>
    </source>
</evidence>
<sequence length="61" mass="7183">MDNLTGYPLKDALKFFEDNNYRVISIKKIIGTNKKFNDLNKPYVIRQQVTNSSVTLYVSYY</sequence>
<evidence type="ECO:0000313" key="2">
    <source>
        <dbReference type="Proteomes" id="UP000611629"/>
    </source>
</evidence>
<organism evidence="1 2">
    <name type="scientific">Sedimentibacter hydroxybenzoicus DSM 7310</name>
    <dbReference type="NCBI Taxonomy" id="1123245"/>
    <lineage>
        <taxon>Bacteria</taxon>
        <taxon>Bacillati</taxon>
        <taxon>Bacillota</taxon>
        <taxon>Tissierellia</taxon>
        <taxon>Sedimentibacter</taxon>
    </lineage>
</organism>
<comment type="caution">
    <text evidence="1">The sequence shown here is derived from an EMBL/GenBank/DDBJ whole genome shotgun (WGS) entry which is preliminary data.</text>
</comment>
<dbReference type="RefSeq" id="WP_179238087.1">
    <property type="nucleotide sequence ID" value="NZ_JACBNQ010000009.1"/>
</dbReference>
<dbReference type="EMBL" id="JACBNQ010000009">
    <property type="protein sequence ID" value="NYB74388.1"/>
    <property type="molecule type" value="Genomic_DNA"/>
</dbReference>
<keyword evidence="2" id="KW-1185">Reference proteome</keyword>
<dbReference type="Proteomes" id="UP000611629">
    <property type="component" value="Unassembled WGS sequence"/>
</dbReference>
<dbReference type="AlphaFoldDB" id="A0A974BJM2"/>
<proteinExistence type="predicted"/>
<protein>
    <submittedName>
        <fullName evidence="1">Uncharacterized protein</fullName>
    </submittedName>
</protein>
<name>A0A974BJM2_SEDHY</name>
<reference evidence="1" key="1">
    <citation type="submission" date="2020-07" db="EMBL/GenBank/DDBJ databases">
        <title>Genomic analysis of a strain of Sedimentibacter Hydroxybenzoicus DSM7310.</title>
        <authorList>
            <person name="Ma S."/>
        </authorList>
    </citation>
    <scope>NUCLEOTIDE SEQUENCE</scope>
    <source>
        <strain evidence="1">DSM 7310</strain>
    </source>
</reference>
<gene>
    <name evidence="1" type="ORF">HZF24_09605</name>
</gene>